<dbReference type="OrthoDB" id="9940972at2759"/>
<gene>
    <name evidence="4" type="ORF">AB205_0215320</name>
</gene>
<dbReference type="InterPro" id="IPR003175">
    <property type="entry name" value="CDI_dom"/>
</dbReference>
<dbReference type="GO" id="GO:0005634">
    <property type="term" value="C:nucleus"/>
    <property type="evidence" value="ECO:0007669"/>
    <property type="project" value="InterPro"/>
</dbReference>
<sequence>ENMDSARVILSQSNGSTEKVCRNLFGPVDHKRLRADYETLLNNTAEEARQRWNFNFVTETPLEGDYKWEKVDCINGNILCHEANGPDSSKRKQKLITDFFQVKRHCSAVPSLK</sequence>
<evidence type="ECO:0000256" key="2">
    <source>
        <dbReference type="ARBA" id="ARBA00023013"/>
    </source>
</evidence>
<evidence type="ECO:0000313" key="5">
    <source>
        <dbReference type="Proteomes" id="UP000228934"/>
    </source>
</evidence>
<feature type="non-terminal residue" evidence="4">
    <location>
        <position position="1"/>
    </location>
</feature>
<dbReference type="Proteomes" id="UP000228934">
    <property type="component" value="Unassembled WGS sequence"/>
</dbReference>
<feature type="domain" description="Cyclin-dependent kinase inhibitor" evidence="3">
    <location>
        <begin position="23"/>
        <end position="71"/>
    </location>
</feature>
<dbReference type="Gene3D" id="4.10.365.10">
    <property type="entry name" value="p27"/>
    <property type="match status" value="1"/>
</dbReference>
<keyword evidence="2" id="KW-0649">Protein kinase inhibitor</keyword>
<dbReference type="Pfam" id="PF02234">
    <property type="entry name" value="CDI"/>
    <property type="match status" value="1"/>
</dbReference>
<dbReference type="GO" id="GO:0006974">
    <property type="term" value="P:DNA damage response"/>
    <property type="evidence" value="ECO:0007669"/>
    <property type="project" value="TreeGrafter"/>
</dbReference>
<dbReference type="GO" id="GO:0004861">
    <property type="term" value="F:cyclin-dependent protein serine/threonine kinase inhibitor activity"/>
    <property type="evidence" value="ECO:0007669"/>
    <property type="project" value="InterPro"/>
</dbReference>
<organism evidence="4 5">
    <name type="scientific">Aquarana catesbeiana</name>
    <name type="common">American bullfrog</name>
    <name type="synonym">Rana catesbeiana</name>
    <dbReference type="NCBI Taxonomy" id="8400"/>
    <lineage>
        <taxon>Eukaryota</taxon>
        <taxon>Metazoa</taxon>
        <taxon>Chordata</taxon>
        <taxon>Craniata</taxon>
        <taxon>Vertebrata</taxon>
        <taxon>Euteleostomi</taxon>
        <taxon>Amphibia</taxon>
        <taxon>Batrachia</taxon>
        <taxon>Anura</taxon>
        <taxon>Neobatrachia</taxon>
        <taxon>Ranoidea</taxon>
        <taxon>Ranidae</taxon>
        <taxon>Aquarana</taxon>
    </lineage>
</organism>
<evidence type="ECO:0000259" key="3">
    <source>
        <dbReference type="Pfam" id="PF02234"/>
    </source>
</evidence>
<keyword evidence="5" id="KW-1185">Reference proteome</keyword>
<protein>
    <recommendedName>
        <fullName evidence="3">Cyclin-dependent kinase inhibitor domain-containing protein</fullName>
    </recommendedName>
</protein>
<dbReference type="PANTHER" id="PTHR46778">
    <property type="entry name" value="CYCLIN-DEPENDENT KINASE INHIBITOR 1-RELATED"/>
    <property type="match status" value="1"/>
</dbReference>
<dbReference type="GO" id="GO:0072331">
    <property type="term" value="P:signal transduction by p53 class mediator"/>
    <property type="evidence" value="ECO:0007669"/>
    <property type="project" value="InterPro"/>
</dbReference>
<dbReference type="EMBL" id="KV929679">
    <property type="protein sequence ID" value="PIO33662.1"/>
    <property type="molecule type" value="Genomic_DNA"/>
</dbReference>
<evidence type="ECO:0000313" key="4">
    <source>
        <dbReference type="EMBL" id="PIO33662.1"/>
    </source>
</evidence>
<comment type="similarity">
    <text evidence="1">Belongs to the CDI family.</text>
</comment>
<name>A0A2G9S0M1_AQUCT</name>
<reference evidence="5" key="1">
    <citation type="journal article" date="2017" name="Nat. Commun.">
        <title>The North American bullfrog draft genome provides insight into hormonal regulation of long noncoding RNA.</title>
        <authorList>
            <person name="Hammond S.A."/>
            <person name="Warren R.L."/>
            <person name="Vandervalk B.P."/>
            <person name="Kucuk E."/>
            <person name="Khan H."/>
            <person name="Gibb E.A."/>
            <person name="Pandoh P."/>
            <person name="Kirk H."/>
            <person name="Zhao Y."/>
            <person name="Jones M."/>
            <person name="Mungall A.J."/>
            <person name="Coope R."/>
            <person name="Pleasance S."/>
            <person name="Moore R.A."/>
            <person name="Holt R.A."/>
            <person name="Round J.M."/>
            <person name="Ohora S."/>
            <person name="Walle B.V."/>
            <person name="Veldhoen N."/>
            <person name="Helbing C.C."/>
            <person name="Birol I."/>
        </authorList>
    </citation>
    <scope>NUCLEOTIDE SEQUENCE [LARGE SCALE GENOMIC DNA]</scope>
</reference>
<dbReference type="PANTHER" id="PTHR46778:SF1">
    <property type="entry name" value="CYCLIN-DEPENDENT KINASE INHIBITOR 1"/>
    <property type="match status" value="1"/>
</dbReference>
<dbReference type="GO" id="GO:0000307">
    <property type="term" value="C:cyclin-dependent protein kinase holoenzyme complex"/>
    <property type="evidence" value="ECO:0007669"/>
    <property type="project" value="TreeGrafter"/>
</dbReference>
<dbReference type="AlphaFoldDB" id="A0A2G9S0M1"/>
<evidence type="ECO:0000256" key="1">
    <source>
        <dbReference type="ARBA" id="ARBA00006726"/>
    </source>
</evidence>
<dbReference type="InterPro" id="IPR044898">
    <property type="entry name" value="CDI_dom_sf"/>
</dbReference>
<proteinExistence type="inferred from homology"/>
<accession>A0A2G9S0M1</accession>
<dbReference type="InterPro" id="IPR029841">
    <property type="entry name" value="CDKN1A"/>
</dbReference>
<dbReference type="GO" id="GO:2000045">
    <property type="term" value="P:regulation of G1/S transition of mitotic cell cycle"/>
    <property type="evidence" value="ECO:0007669"/>
    <property type="project" value="TreeGrafter"/>
</dbReference>